<feature type="transmembrane region" description="Helical" evidence="7">
    <location>
        <begin position="111"/>
        <end position="130"/>
    </location>
</feature>
<dbReference type="Proteomes" id="UP001316803">
    <property type="component" value="Unassembled WGS sequence"/>
</dbReference>
<keyword evidence="10" id="KW-1185">Reference proteome</keyword>
<gene>
    <name evidence="9" type="ORF">OHC33_006547</name>
</gene>
<comment type="subcellular location">
    <subcellularLocation>
        <location evidence="1">Membrane</location>
        <topology evidence="1">Multi-pass membrane protein</topology>
    </subcellularLocation>
</comment>
<evidence type="ECO:0000256" key="1">
    <source>
        <dbReference type="ARBA" id="ARBA00004141"/>
    </source>
</evidence>
<dbReference type="GO" id="GO:0022857">
    <property type="term" value="F:transmembrane transporter activity"/>
    <property type="evidence" value="ECO:0007669"/>
    <property type="project" value="InterPro"/>
</dbReference>
<dbReference type="Pfam" id="PF07690">
    <property type="entry name" value="MFS_1"/>
    <property type="match status" value="1"/>
</dbReference>
<dbReference type="PROSITE" id="PS50850">
    <property type="entry name" value="MFS"/>
    <property type="match status" value="1"/>
</dbReference>
<evidence type="ECO:0000256" key="2">
    <source>
        <dbReference type="ARBA" id="ARBA00022448"/>
    </source>
</evidence>
<protein>
    <recommendedName>
        <fullName evidence="8">Major facilitator superfamily (MFS) profile domain-containing protein</fullName>
    </recommendedName>
</protein>
<feature type="transmembrane region" description="Helical" evidence="7">
    <location>
        <begin position="41"/>
        <end position="58"/>
    </location>
</feature>
<dbReference type="InterPro" id="IPR011701">
    <property type="entry name" value="MFS"/>
</dbReference>
<organism evidence="9 10">
    <name type="scientific">Knufia fluminis</name>
    <dbReference type="NCBI Taxonomy" id="191047"/>
    <lineage>
        <taxon>Eukaryota</taxon>
        <taxon>Fungi</taxon>
        <taxon>Dikarya</taxon>
        <taxon>Ascomycota</taxon>
        <taxon>Pezizomycotina</taxon>
        <taxon>Eurotiomycetes</taxon>
        <taxon>Chaetothyriomycetidae</taxon>
        <taxon>Chaetothyriales</taxon>
        <taxon>Trichomeriaceae</taxon>
        <taxon>Knufia</taxon>
    </lineage>
</organism>
<evidence type="ECO:0000259" key="8">
    <source>
        <dbReference type="PROSITE" id="PS50850"/>
    </source>
</evidence>
<evidence type="ECO:0000313" key="9">
    <source>
        <dbReference type="EMBL" id="KAK5952503.1"/>
    </source>
</evidence>
<dbReference type="InterPro" id="IPR036259">
    <property type="entry name" value="MFS_trans_sf"/>
</dbReference>
<accession>A0AAN8ED29</accession>
<proteinExistence type="predicted"/>
<evidence type="ECO:0000256" key="3">
    <source>
        <dbReference type="ARBA" id="ARBA00022692"/>
    </source>
</evidence>
<comment type="caution">
    <text evidence="9">The sequence shown here is derived from an EMBL/GenBank/DDBJ whole genome shotgun (WGS) entry which is preliminary data.</text>
</comment>
<evidence type="ECO:0000256" key="6">
    <source>
        <dbReference type="SAM" id="MobiDB-lite"/>
    </source>
</evidence>
<evidence type="ECO:0000313" key="10">
    <source>
        <dbReference type="Proteomes" id="UP001316803"/>
    </source>
</evidence>
<sequence length="151" mass="17105">MAMGDEKAVGSDTKHIEEQSHSSDEEITWTQAEEDAIRHKLDWQIVPIVTLMYLLCFLDRANIGNARIQGMAKDLNLIGYRFNWATSIFYIIYLTVEVPSNIILKRVGPRFYLPMLVVGFGFVSMCTSFVKDFNQLCVARAFLGIFEGGGK</sequence>
<keyword evidence="3 7" id="KW-0812">Transmembrane</keyword>
<evidence type="ECO:0000256" key="7">
    <source>
        <dbReference type="SAM" id="Phobius"/>
    </source>
</evidence>
<keyword evidence="5 7" id="KW-0472">Membrane</keyword>
<feature type="domain" description="Major facilitator superfamily (MFS) profile" evidence="8">
    <location>
        <begin position="45"/>
        <end position="151"/>
    </location>
</feature>
<dbReference type="Gene3D" id="1.20.1250.20">
    <property type="entry name" value="MFS general substrate transporter like domains"/>
    <property type="match status" value="1"/>
</dbReference>
<dbReference type="PANTHER" id="PTHR43791:SF53">
    <property type="entry name" value="MAJOR FACILITATOR SUPERFAMILY (MFS) PROFILE DOMAIN-CONTAINING PROTEIN"/>
    <property type="match status" value="1"/>
</dbReference>
<dbReference type="InterPro" id="IPR020846">
    <property type="entry name" value="MFS_dom"/>
</dbReference>
<name>A0AAN8ED29_9EURO</name>
<feature type="compositionally biased region" description="Basic and acidic residues" evidence="6">
    <location>
        <begin position="1"/>
        <end position="24"/>
    </location>
</feature>
<reference evidence="9 10" key="1">
    <citation type="submission" date="2022-12" db="EMBL/GenBank/DDBJ databases">
        <title>Genomic features and morphological characterization of a novel Knufia sp. strain isolated from spacecraft assembly facility.</title>
        <authorList>
            <person name="Teixeira M."/>
            <person name="Chander A.M."/>
            <person name="Stajich J.E."/>
            <person name="Venkateswaran K."/>
        </authorList>
    </citation>
    <scope>NUCLEOTIDE SEQUENCE [LARGE SCALE GENOMIC DNA]</scope>
    <source>
        <strain evidence="9 10">FJI-L2-BK-P2</strain>
    </source>
</reference>
<evidence type="ECO:0000256" key="4">
    <source>
        <dbReference type="ARBA" id="ARBA00022989"/>
    </source>
</evidence>
<dbReference type="EMBL" id="JAKLMC020000015">
    <property type="protein sequence ID" value="KAK5952503.1"/>
    <property type="molecule type" value="Genomic_DNA"/>
</dbReference>
<dbReference type="GO" id="GO:0016020">
    <property type="term" value="C:membrane"/>
    <property type="evidence" value="ECO:0007669"/>
    <property type="project" value="UniProtKB-SubCell"/>
</dbReference>
<dbReference type="PANTHER" id="PTHR43791">
    <property type="entry name" value="PERMEASE-RELATED"/>
    <property type="match status" value="1"/>
</dbReference>
<keyword evidence="4 7" id="KW-1133">Transmembrane helix</keyword>
<evidence type="ECO:0000256" key="5">
    <source>
        <dbReference type="ARBA" id="ARBA00023136"/>
    </source>
</evidence>
<feature type="transmembrane region" description="Helical" evidence="7">
    <location>
        <begin position="78"/>
        <end position="96"/>
    </location>
</feature>
<dbReference type="SUPFAM" id="SSF103473">
    <property type="entry name" value="MFS general substrate transporter"/>
    <property type="match status" value="1"/>
</dbReference>
<dbReference type="AlphaFoldDB" id="A0AAN8ED29"/>
<keyword evidence="2" id="KW-0813">Transport</keyword>
<feature type="region of interest" description="Disordered" evidence="6">
    <location>
        <begin position="1"/>
        <end position="27"/>
    </location>
</feature>